<sequence length="225" mass="25120">MIMRLFIQTIVWLIVMGAVLFVSAGTLAWPFAWLYLVEVGVLGLWLGVWLARHDPALLAERMSMFMQPAQSRWDKLFMLCAGIGWFGWLVLIGIDGGRLHLSDMPLWLKVCGAIGVCVCIVATRSVFRANSYAAPVVKIQAERGHKVSDSGPYAYVRHPMYTAASLYLAGTPLMLGSWWGVVCVPLMIVGLGYRAVLEERTLIDGLDGYADYAARVRYRLVPHVW</sequence>
<keyword evidence="3 5" id="KW-1133">Transmembrane helix</keyword>
<accession>A0ABX8UWT4</accession>
<keyword evidence="7" id="KW-1185">Reference proteome</keyword>
<keyword evidence="4 5" id="KW-0472">Membrane</keyword>
<evidence type="ECO:0000313" key="7">
    <source>
        <dbReference type="Proteomes" id="UP000826462"/>
    </source>
</evidence>
<feature type="transmembrane region" description="Helical" evidence="5">
    <location>
        <begin position="166"/>
        <end position="193"/>
    </location>
</feature>
<dbReference type="PANTHER" id="PTHR43847:SF1">
    <property type="entry name" value="BLL3993 PROTEIN"/>
    <property type="match status" value="1"/>
</dbReference>
<evidence type="ECO:0000256" key="3">
    <source>
        <dbReference type="ARBA" id="ARBA00022989"/>
    </source>
</evidence>
<organism evidence="6 7">
    <name type="scientific">Paraburkholderia edwinii</name>
    <dbReference type="NCBI Taxonomy" id="2861782"/>
    <lineage>
        <taxon>Bacteria</taxon>
        <taxon>Pseudomonadati</taxon>
        <taxon>Pseudomonadota</taxon>
        <taxon>Betaproteobacteria</taxon>
        <taxon>Burkholderiales</taxon>
        <taxon>Burkholderiaceae</taxon>
        <taxon>Paraburkholderia</taxon>
    </lineage>
</organism>
<feature type="transmembrane region" description="Helical" evidence="5">
    <location>
        <begin position="73"/>
        <end position="94"/>
    </location>
</feature>
<dbReference type="Gene3D" id="1.20.120.1630">
    <property type="match status" value="1"/>
</dbReference>
<dbReference type="Pfam" id="PF04191">
    <property type="entry name" value="PEMT"/>
    <property type="match status" value="1"/>
</dbReference>
<dbReference type="InterPro" id="IPR052527">
    <property type="entry name" value="Metal_cation-efflux_comp"/>
</dbReference>
<evidence type="ECO:0000256" key="5">
    <source>
        <dbReference type="SAM" id="Phobius"/>
    </source>
</evidence>
<evidence type="ECO:0000256" key="1">
    <source>
        <dbReference type="ARBA" id="ARBA00004127"/>
    </source>
</evidence>
<protein>
    <submittedName>
        <fullName evidence="6">Isoprenylcysteine carboxylmethyltransferase family protein</fullName>
    </submittedName>
</protein>
<keyword evidence="2 5" id="KW-0812">Transmembrane</keyword>
<proteinExistence type="predicted"/>
<evidence type="ECO:0000256" key="2">
    <source>
        <dbReference type="ARBA" id="ARBA00022692"/>
    </source>
</evidence>
<comment type="subcellular location">
    <subcellularLocation>
        <location evidence="1">Endomembrane system</location>
        <topology evidence="1">Multi-pass membrane protein</topology>
    </subcellularLocation>
</comment>
<feature type="transmembrane region" description="Helical" evidence="5">
    <location>
        <begin position="106"/>
        <end position="127"/>
    </location>
</feature>
<feature type="transmembrane region" description="Helical" evidence="5">
    <location>
        <begin position="32"/>
        <end position="52"/>
    </location>
</feature>
<dbReference type="Proteomes" id="UP000826462">
    <property type="component" value="Chromosome 2"/>
</dbReference>
<feature type="transmembrane region" description="Helical" evidence="5">
    <location>
        <begin position="5"/>
        <end position="26"/>
    </location>
</feature>
<dbReference type="InterPro" id="IPR007318">
    <property type="entry name" value="Phopholipid_MeTrfase"/>
</dbReference>
<evidence type="ECO:0000313" key="6">
    <source>
        <dbReference type="EMBL" id="QYD71348.1"/>
    </source>
</evidence>
<gene>
    <name evidence="6" type="ORF">KZJ38_30440</name>
</gene>
<dbReference type="PANTHER" id="PTHR43847">
    <property type="entry name" value="BLL3993 PROTEIN"/>
    <property type="match status" value="1"/>
</dbReference>
<evidence type="ECO:0000256" key="4">
    <source>
        <dbReference type="ARBA" id="ARBA00023136"/>
    </source>
</evidence>
<dbReference type="EMBL" id="CP080096">
    <property type="protein sequence ID" value="QYD71348.1"/>
    <property type="molecule type" value="Genomic_DNA"/>
</dbReference>
<dbReference type="RefSeq" id="WP_219800778.1">
    <property type="nucleotide sequence ID" value="NZ_CP080096.1"/>
</dbReference>
<name>A0ABX8UWT4_9BURK</name>
<reference evidence="6 7" key="1">
    <citation type="submission" date="2021-07" db="EMBL/GenBank/DDBJ databases">
        <title>Paraburkholderia edwinii protects Aspergillus sp. from phenazines by acting as a toxin sponge.</title>
        <authorList>
            <person name="Dahlstrom K.M."/>
            <person name="Newman D.K."/>
        </authorList>
    </citation>
    <scope>NUCLEOTIDE SEQUENCE [LARGE SCALE GENOMIC DNA]</scope>
    <source>
        <strain evidence="6 7">Pe01</strain>
    </source>
</reference>